<comment type="similarity">
    <text evidence="3">Belongs to the INCENP family.</text>
</comment>
<keyword evidence="6" id="KW-0539">Nucleus</keyword>
<gene>
    <name evidence="9" type="ORF">CJN711_LOCUS29468</name>
    <name evidence="10" type="ORF">GIL414_LOCUS15184</name>
    <name evidence="8" type="ORF">KQP761_LOCUS11663</name>
</gene>
<evidence type="ECO:0000256" key="5">
    <source>
        <dbReference type="ARBA" id="ARBA00023212"/>
    </source>
</evidence>
<keyword evidence="5" id="KW-0206">Cytoskeleton</keyword>
<evidence type="ECO:0000313" key="11">
    <source>
        <dbReference type="Proteomes" id="UP000663834"/>
    </source>
</evidence>
<dbReference type="OrthoDB" id="9975177at2759"/>
<dbReference type="GO" id="GO:0005634">
    <property type="term" value="C:nucleus"/>
    <property type="evidence" value="ECO:0007669"/>
    <property type="project" value="UniProtKB-SubCell"/>
</dbReference>
<evidence type="ECO:0000256" key="2">
    <source>
        <dbReference type="ARBA" id="ARBA00004186"/>
    </source>
</evidence>
<feature type="domain" description="Inner centromere protein ARK-binding" evidence="7">
    <location>
        <begin position="108"/>
        <end position="143"/>
    </location>
</feature>
<evidence type="ECO:0000256" key="3">
    <source>
        <dbReference type="ARBA" id="ARBA00010042"/>
    </source>
</evidence>
<evidence type="ECO:0000259" key="7">
    <source>
        <dbReference type="Pfam" id="PF03941"/>
    </source>
</evidence>
<evidence type="ECO:0000313" key="10">
    <source>
        <dbReference type="EMBL" id="CAF4065069.1"/>
    </source>
</evidence>
<dbReference type="GO" id="GO:0005819">
    <property type="term" value="C:spindle"/>
    <property type="evidence" value="ECO:0007669"/>
    <property type="project" value="UniProtKB-SubCell"/>
</dbReference>
<evidence type="ECO:0000256" key="4">
    <source>
        <dbReference type="ARBA" id="ARBA00022490"/>
    </source>
</evidence>
<evidence type="ECO:0000256" key="1">
    <source>
        <dbReference type="ARBA" id="ARBA00004123"/>
    </source>
</evidence>
<evidence type="ECO:0000313" key="9">
    <source>
        <dbReference type="EMBL" id="CAF1537346.1"/>
    </source>
</evidence>
<proteinExistence type="inferred from homology"/>
<reference evidence="8" key="1">
    <citation type="submission" date="2021-02" db="EMBL/GenBank/DDBJ databases">
        <authorList>
            <person name="Nowell W R."/>
        </authorList>
    </citation>
    <scope>NUCLEOTIDE SEQUENCE</scope>
</reference>
<dbReference type="EMBL" id="CAJNOV010013979">
    <property type="protein sequence ID" value="CAF1537346.1"/>
    <property type="molecule type" value="Genomic_DNA"/>
</dbReference>
<dbReference type="InterPro" id="IPR005635">
    <property type="entry name" value="Inner_centromere_prot_ARK-bd"/>
</dbReference>
<comment type="subcellular location">
    <subcellularLocation>
        <location evidence="2">Cytoplasm</location>
        <location evidence="2">Cytoskeleton</location>
        <location evidence="2">Spindle</location>
    </subcellularLocation>
    <subcellularLocation>
        <location evidence="1">Nucleus</location>
    </subcellularLocation>
</comment>
<dbReference type="AlphaFoldDB" id="A0A815P4C6"/>
<evidence type="ECO:0000313" key="8">
    <source>
        <dbReference type="EMBL" id="CAF1443988.1"/>
    </source>
</evidence>
<accession>A0A815P4C6</accession>
<sequence>MALCNPVKCVHPPNSSIITYKKHSINSIKALLKRQLFKKSQTPVRRPVPSHASSTTARFQRIKGTNFVREVKPKLEYSIKTDSTNNYDMTIFHEEQLEDTYAVLSRRRLKKVPSWARKSELQVAFINQIYFNDKNPEDIFGTVEIDAAHEMVKSLKFYDSEVSSNLSFSMFPPNFV</sequence>
<dbReference type="EMBL" id="CAJOBJ010006614">
    <property type="protein sequence ID" value="CAF4065069.1"/>
    <property type="molecule type" value="Genomic_DNA"/>
</dbReference>
<keyword evidence="4" id="KW-0963">Cytoplasm</keyword>
<dbReference type="Proteomes" id="UP000663855">
    <property type="component" value="Unassembled WGS sequence"/>
</dbReference>
<dbReference type="Proteomes" id="UP000663834">
    <property type="component" value="Unassembled WGS sequence"/>
</dbReference>
<comment type="caution">
    <text evidence="8">The sequence shown here is derived from an EMBL/GenBank/DDBJ whole genome shotgun (WGS) entry which is preliminary data.</text>
</comment>
<dbReference type="EMBL" id="CAJNOW010005217">
    <property type="protein sequence ID" value="CAF1443988.1"/>
    <property type="molecule type" value="Genomic_DNA"/>
</dbReference>
<evidence type="ECO:0000256" key="6">
    <source>
        <dbReference type="ARBA" id="ARBA00023242"/>
    </source>
</evidence>
<protein>
    <recommendedName>
        <fullName evidence="7">Inner centromere protein ARK-binding domain-containing protein</fullName>
    </recommendedName>
</protein>
<name>A0A815P4C6_9BILA</name>
<organism evidence="8 11">
    <name type="scientific">Rotaria magnacalcarata</name>
    <dbReference type="NCBI Taxonomy" id="392030"/>
    <lineage>
        <taxon>Eukaryota</taxon>
        <taxon>Metazoa</taxon>
        <taxon>Spiralia</taxon>
        <taxon>Gnathifera</taxon>
        <taxon>Rotifera</taxon>
        <taxon>Eurotatoria</taxon>
        <taxon>Bdelloidea</taxon>
        <taxon>Philodinida</taxon>
        <taxon>Philodinidae</taxon>
        <taxon>Rotaria</taxon>
    </lineage>
</organism>
<dbReference type="Proteomes" id="UP000681720">
    <property type="component" value="Unassembled WGS sequence"/>
</dbReference>
<dbReference type="Pfam" id="PF03941">
    <property type="entry name" value="INCENP_ARK-bind"/>
    <property type="match status" value="1"/>
</dbReference>
<dbReference type="Gene3D" id="6.10.250.2990">
    <property type="match status" value="1"/>
</dbReference>